<sequence length="150" mass="16055">MIRAATTEDIPAMAALGRIFHAATRLAELAPYDEGSVAGLLNGMIRDGARSVVLVMERDGAVVGGICGVVVPAYWNWSVLVGQQLAWFVHAEHRGGRSLRLLAAFEQECVARGAAVMASGAKKDAGYGRMAALLTRRGYFELESMYLKGV</sequence>
<dbReference type="SUPFAM" id="SSF55729">
    <property type="entry name" value="Acyl-CoA N-acyltransferases (Nat)"/>
    <property type="match status" value="1"/>
</dbReference>
<dbReference type="InterPro" id="IPR016181">
    <property type="entry name" value="Acyl_CoA_acyltransferase"/>
</dbReference>
<evidence type="ECO:0000259" key="1">
    <source>
        <dbReference type="PROSITE" id="PS51186"/>
    </source>
</evidence>
<proteinExistence type="predicted"/>
<dbReference type="Gene3D" id="3.40.630.30">
    <property type="match status" value="1"/>
</dbReference>
<evidence type="ECO:0000313" key="2">
    <source>
        <dbReference type="EMBL" id="KAB0670352.1"/>
    </source>
</evidence>
<keyword evidence="3" id="KW-1185">Reference proteome</keyword>
<dbReference type="Proteomes" id="UP000798046">
    <property type="component" value="Unassembled WGS sequence"/>
</dbReference>
<protein>
    <recommendedName>
        <fullName evidence="1">N-acetyltransferase domain-containing protein</fullName>
    </recommendedName>
</protein>
<comment type="caution">
    <text evidence="2">The sequence shown here is derived from an EMBL/GenBank/DDBJ whole genome shotgun (WGS) entry which is preliminary data.</text>
</comment>
<accession>A0ABQ6TPR8</accession>
<gene>
    <name evidence="2" type="ORF">F6V30_09370</name>
</gene>
<evidence type="ECO:0000313" key="3">
    <source>
        <dbReference type="Proteomes" id="UP000798046"/>
    </source>
</evidence>
<dbReference type="InterPro" id="IPR000182">
    <property type="entry name" value="GNAT_dom"/>
</dbReference>
<organism evidence="2 3">
    <name type="scientific">Oryzomonas sagensis</name>
    <dbReference type="NCBI Taxonomy" id="2603857"/>
    <lineage>
        <taxon>Bacteria</taxon>
        <taxon>Pseudomonadati</taxon>
        <taxon>Thermodesulfobacteriota</taxon>
        <taxon>Desulfuromonadia</taxon>
        <taxon>Geobacterales</taxon>
        <taxon>Geobacteraceae</taxon>
        <taxon>Oryzomonas</taxon>
    </lineage>
</organism>
<feature type="domain" description="N-acetyltransferase" evidence="1">
    <location>
        <begin position="1"/>
        <end position="148"/>
    </location>
</feature>
<dbReference type="EMBL" id="VZRA01000002">
    <property type="protein sequence ID" value="KAB0670352.1"/>
    <property type="molecule type" value="Genomic_DNA"/>
</dbReference>
<dbReference type="RefSeq" id="WP_151156714.1">
    <property type="nucleotide sequence ID" value="NZ_VZRA01000002.1"/>
</dbReference>
<name>A0ABQ6TPR8_9BACT</name>
<dbReference type="PROSITE" id="PS51186">
    <property type="entry name" value="GNAT"/>
    <property type="match status" value="1"/>
</dbReference>
<reference evidence="2 3" key="1">
    <citation type="journal article" date="2020" name="Microorganisms">
        <title>Description of Three Novel Members in the Family Geobacteraceae, Oryzomonas japonicum gen. nov., sp. nov., Oryzomonas sagensis sp. nov., and Oryzomonas ruber sp. nov.</title>
        <authorList>
            <person name="Xu Z."/>
            <person name="Masuda Y."/>
            <person name="Hayakawa C."/>
            <person name="Ushijima N."/>
            <person name="Kawano K."/>
            <person name="Shiratori Y."/>
            <person name="Senoo K."/>
            <person name="Itoh H."/>
        </authorList>
    </citation>
    <scope>NUCLEOTIDE SEQUENCE [LARGE SCALE GENOMIC DNA]</scope>
    <source>
        <strain evidence="2 3">Red100</strain>
    </source>
</reference>